<dbReference type="SUPFAM" id="SSF52058">
    <property type="entry name" value="L domain-like"/>
    <property type="match status" value="1"/>
</dbReference>
<gene>
    <name evidence="3" type="ORF">BQ4739_LOCUS16844</name>
</gene>
<dbReference type="PANTHER" id="PTHR48010:SF58">
    <property type="entry name" value="RECEPTOR PROTEIN KINASE-LIKE PROTEIN ZAR1"/>
    <property type="match status" value="1"/>
</dbReference>
<feature type="region of interest" description="Disordered" evidence="2">
    <location>
        <begin position="553"/>
        <end position="580"/>
    </location>
</feature>
<dbReference type="InterPro" id="IPR001611">
    <property type="entry name" value="Leu-rich_rpt"/>
</dbReference>
<evidence type="ECO:0000313" key="4">
    <source>
        <dbReference type="Proteomes" id="UP000256970"/>
    </source>
</evidence>
<dbReference type="InterPro" id="IPR032675">
    <property type="entry name" value="LRR_dom_sf"/>
</dbReference>
<keyword evidence="4" id="KW-1185">Reference proteome</keyword>
<accession>A0A383WGC8</accession>
<dbReference type="GO" id="GO:0005930">
    <property type="term" value="C:axoneme"/>
    <property type="evidence" value="ECO:0007669"/>
    <property type="project" value="UniProtKB-SubCell"/>
</dbReference>
<dbReference type="PANTHER" id="PTHR48010">
    <property type="entry name" value="OS05G0588300 PROTEIN"/>
    <property type="match status" value="1"/>
</dbReference>
<dbReference type="Pfam" id="PF00560">
    <property type="entry name" value="LRR_1"/>
    <property type="match status" value="1"/>
</dbReference>
<comment type="subcellular location">
    <subcellularLocation>
        <location evidence="1">Cytoplasm</location>
        <location evidence="1">Cytoskeleton</location>
        <location evidence="1">Cilium axoneme</location>
    </subcellularLocation>
</comment>
<dbReference type="Proteomes" id="UP000256970">
    <property type="component" value="Unassembled WGS sequence"/>
</dbReference>
<name>A0A383WGC8_TETOB</name>
<organism evidence="3 4">
    <name type="scientific">Tetradesmus obliquus</name>
    <name type="common">Green alga</name>
    <name type="synonym">Acutodesmus obliquus</name>
    <dbReference type="NCBI Taxonomy" id="3088"/>
    <lineage>
        <taxon>Eukaryota</taxon>
        <taxon>Viridiplantae</taxon>
        <taxon>Chlorophyta</taxon>
        <taxon>core chlorophytes</taxon>
        <taxon>Chlorophyceae</taxon>
        <taxon>CS clade</taxon>
        <taxon>Sphaeropleales</taxon>
        <taxon>Scenedesmaceae</taxon>
        <taxon>Tetradesmus</taxon>
    </lineage>
</organism>
<evidence type="ECO:0000256" key="1">
    <source>
        <dbReference type="ARBA" id="ARBA00004430"/>
    </source>
</evidence>
<evidence type="ECO:0000256" key="2">
    <source>
        <dbReference type="SAM" id="MobiDB-lite"/>
    </source>
</evidence>
<evidence type="ECO:0008006" key="5">
    <source>
        <dbReference type="Google" id="ProtNLM"/>
    </source>
</evidence>
<dbReference type="STRING" id="3088.A0A383WGC8"/>
<sequence>MWYSAAAAAAGTPVGDVQVLLALAKALDPTGKALPKWRANNTKNWCRDWLADNGCNPTDGRLYALDISQAGLRAAGPLKGTLPQQLPLLPSPLDLLKLQISGPGITGKLPAWVLQVAYTVEVTNTSIMGPLPSLPAAAQSGAVAATAQSVQITGNLKLSDTLPASWGTALQLYTVNLSNNALAGTIPDAWSTSSTLQEINLSGNKLSGSISRAWARSASSSSLRLLNISGNVGMKGCLADAKGRPWESLPFIDASRTPLLDCLKLQPASQTSWLPASCDVAGYTLKARQLPKELEKQPGSDQRVLLYTLQPPTNNSAAAATPYPLATLAEAAAACDALDACVMFTSDGYLVGAARLVDDDSALREQLEMEKRLGPWQWQTMRYCSGKCCGTWVSAGFDAASLAVAAVESRVQVGNHARYVAAQPPGSQALVPPPGAGTESDDFNLYESVRPSSKRCSALRANDVSSFTCPPRCRVACCAKEDAQDGSTVRMSNQHFRQCSAQACSRSCRFQDEAIETVAAPPAPSGQPTVAPVSAPHQERVVALYLAQKKKTRANGVGAPGKSPVPRKSGGSGRCAGSLC</sequence>
<reference evidence="3 4" key="1">
    <citation type="submission" date="2016-10" db="EMBL/GenBank/DDBJ databases">
        <authorList>
            <person name="Cai Z."/>
        </authorList>
    </citation>
    <scope>NUCLEOTIDE SEQUENCE [LARGE SCALE GENOMIC DNA]</scope>
</reference>
<dbReference type="Gene3D" id="3.80.10.10">
    <property type="entry name" value="Ribonuclease Inhibitor"/>
    <property type="match status" value="1"/>
</dbReference>
<evidence type="ECO:0000313" key="3">
    <source>
        <dbReference type="EMBL" id="SZX76460.1"/>
    </source>
</evidence>
<dbReference type="AlphaFoldDB" id="A0A383WGC8"/>
<dbReference type="EMBL" id="FNXT01001258">
    <property type="protein sequence ID" value="SZX76460.1"/>
    <property type="molecule type" value="Genomic_DNA"/>
</dbReference>
<protein>
    <recommendedName>
        <fullName evidence="5">Leucine-rich repeat-containing N-terminal plant-type domain-containing protein</fullName>
    </recommendedName>
</protein>
<dbReference type="InterPro" id="IPR050994">
    <property type="entry name" value="At_inactive_RLKs"/>
</dbReference>
<proteinExistence type="predicted"/>